<accession>A0A162ZTP3</accession>
<dbReference type="AlphaFoldDB" id="A0A162ZTP3"/>
<name>A0A162ZTP3_DIDRA</name>
<evidence type="ECO:0000313" key="1">
    <source>
        <dbReference type="EMBL" id="KZM20799.1"/>
    </source>
</evidence>
<keyword evidence="2" id="KW-1185">Reference proteome</keyword>
<reference evidence="1 2" key="1">
    <citation type="journal article" date="2016" name="Sci. Rep.">
        <title>Draft genome sequencing and secretome analysis of fungal phytopathogen Ascochyta rabiei provides insight into the necrotrophic effector repertoire.</title>
        <authorList>
            <person name="Verma S."/>
            <person name="Gazara R.K."/>
            <person name="Nizam S."/>
            <person name="Parween S."/>
            <person name="Chattopadhyay D."/>
            <person name="Verma P.K."/>
        </authorList>
    </citation>
    <scope>NUCLEOTIDE SEQUENCE [LARGE SCALE GENOMIC DNA]</scope>
    <source>
        <strain evidence="1 2">ArDII</strain>
    </source>
</reference>
<dbReference type="Proteomes" id="UP000076837">
    <property type="component" value="Unassembled WGS sequence"/>
</dbReference>
<proteinExistence type="predicted"/>
<gene>
    <name evidence="1" type="ORF">ST47_g8054</name>
</gene>
<dbReference type="EMBL" id="JYNV01000269">
    <property type="protein sequence ID" value="KZM20799.1"/>
    <property type="molecule type" value="Genomic_DNA"/>
</dbReference>
<sequence>MMPPLKLTSASRGCSEPNVSAGLDDWRNRTVRTSTPLTVNSGCEQENDAIQKVPESWVNMHCVMQLLMKKSNMIYQHNDHNLVAKETKDSGEKHIMVHSMEGRMVMLQ</sequence>
<dbReference type="OrthoDB" id="419598at2759"/>
<protein>
    <submittedName>
        <fullName evidence="1">Uncharacterized protein</fullName>
    </submittedName>
</protein>
<organism evidence="1 2">
    <name type="scientific">Didymella rabiei</name>
    <name type="common">Chickpea ascochyta blight fungus</name>
    <name type="synonym">Mycosphaerella rabiei</name>
    <dbReference type="NCBI Taxonomy" id="5454"/>
    <lineage>
        <taxon>Eukaryota</taxon>
        <taxon>Fungi</taxon>
        <taxon>Dikarya</taxon>
        <taxon>Ascomycota</taxon>
        <taxon>Pezizomycotina</taxon>
        <taxon>Dothideomycetes</taxon>
        <taxon>Pleosporomycetidae</taxon>
        <taxon>Pleosporales</taxon>
        <taxon>Pleosporineae</taxon>
        <taxon>Didymellaceae</taxon>
        <taxon>Ascochyta</taxon>
    </lineage>
</organism>
<evidence type="ECO:0000313" key="2">
    <source>
        <dbReference type="Proteomes" id="UP000076837"/>
    </source>
</evidence>
<comment type="caution">
    <text evidence="1">The sequence shown here is derived from an EMBL/GenBank/DDBJ whole genome shotgun (WGS) entry which is preliminary data.</text>
</comment>